<dbReference type="PANTHER" id="PTHR13812:SF19">
    <property type="entry name" value="KETIMINE REDUCTASE MU-CRYSTALLIN"/>
    <property type="match status" value="1"/>
</dbReference>
<comment type="caution">
    <text evidence="2">The sequence shown here is derived from an EMBL/GenBank/DDBJ whole genome shotgun (WGS) entry which is preliminary data.</text>
</comment>
<dbReference type="GO" id="GO:0019752">
    <property type="term" value="P:carboxylic acid metabolic process"/>
    <property type="evidence" value="ECO:0007669"/>
    <property type="project" value="UniProtKB-ARBA"/>
</dbReference>
<evidence type="ECO:0000313" key="3">
    <source>
        <dbReference type="Proteomes" id="UP000320244"/>
    </source>
</evidence>
<proteinExistence type="inferred from homology"/>
<dbReference type="Gene3D" id="3.40.50.720">
    <property type="entry name" value="NAD(P)-binding Rossmann-like Domain"/>
    <property type="match status" value="1"/>
</dbReference>
<dbReference type="InterPro" id="IPR023401">
    <property type="entry name" value="ODC_N"/>
</dbReference>
<protein>
    <submittedName>
        <fullName evidence="2">Ornithine cyclodeaminase family protein</fullName>
    </submittedName>
</protein>
<keyword evidence="3" id="KW-1185">Reference proteome</keyword>
<dbReference type="Proteomes" id="UP000320244">
    <property type="component" value="Unassembled WGS sequence"/>
</dbReference>
<dbReference type="OrthoDB" id="7209364at2"/>
<gene>
    <name evidence="2" type="ORF">FGL98_14645</name>
</gene>
<dbReference type="RefSeq" id="WP_146317725.1">
    <property type="nucleotide sequence ID" value="NZ_VCQV01000021.1"/>
</dbReference>
<accession>A0A563DZU9</accession>
<dbReference type="AlphaFoldDB" id="A0A563DZU9"/>
<sequence length="328" mass="34015">MTLILRRSDLVGLVDMAAAVNAVERAMGDLARGSAVQPGPALMRIGDDGAGFLPMAALSGNDCLASVKLLADVPANAAAGLPTQRSSIVLVSSETGEVLAMLDGAIPTRMRTAAATAVATKHLARTDSSTLGLVGAGALGVEHVAALREVLPLERVTFWTRSDQTARRFQDAVRHHGLEVKQLESPDAVVESADVVCTLTPARTPVVTGASFRPGLHVNAVGARPRPEEREIDTAGMARAGVFVDHLPTAREKSGDILIPITEGALSLDGLRGEIGAVVAGMLPGRRDRDDITLFKSVGLGIQDLAVGRLLLEQARAAGKGISVDLGS</sequence>
<dbReference type="Gene3D" id="3.30.1780.10">
    <property type="entry name" value="ornithine cyclodeaminase, domain 1"/>
    <property type="match status" value="1"/>
</dbReference>
<evidence type="ECO:0000256" key="1">
    <source>
        <dbReference type="ARBA" id="ARBA00008903"/>
    </source>
</evidence>
<dbReference type="InterPro" id="IPR003462">
    <property type="entry name" value="ODC_Mu_crystall"/>
</dbReference>
<dbReference type="EMBL" id="VCQV01000021">
    <property type="protein sequence ID" value="TWP35164.1"/>
    <property type="molecule type" value="Genomic_DNA"/>
</dbReference>
<organism evidence="2 3">
    <name type="scientific">Leekyejoonella antrihumi</name>
    <dbReference type="NCBI Taxonomy" id="1660198"/>
    <lineage>
        <taxon>Bacteria</taxon>
        <taxon>Bacillati</taxon>
        <taxon>Actinomycetota</taxon>
        <taxon>Actinomycetes</taxon>
        <taxon>Micrococcales</taxon>
        <taxon>Dermacoccaceae</taxon>
        <taxon>Leekyejoonella</taxon>
    </lineage>
</organism>
<dbReference type="SUPFAM" id="SSF51735">
    <property type="entry name" value="NAD(P)-binding Rossmann-fold domains"/>
    <property type="match status" value="1"/>
</dbReference>
<dbReference type="PANTHER" id="PTHR13812">
    <property type="entry name" value="KETIMINE REDUCTASE MU-CRYSTALLIN"/>
    <property type="match status" value="1"/>
</dbReference>
<reference evidence="2 3" key="1">
    <citation type="submission" date="2019-05" db="EMBL/GenBank/DDBJ databases">
        <authorList>
            <person name="Lee S.D."/>
        </authorList>
    </citation>
    <scope>NUCLEOTIDE SEQUENCE [LARGE SCALE GENOMIC DNA]</scope>
    <source>
        <strain evidence="2 3">C5-26</strain>
    </source>
</reference>
<dbReference type="PIRSF" id="PIRSF001439">
    <property type="entry name" value="CryM"/>
    <property type="match status" value="1"/>
</dbReference>
<dbReference type="FunFam" id="3.40.50.720:FF:000311">
    <property type="entry name" value="Ornithine cyclodeaminase"/>
    <property type="match status" value="1"/>
</dbReference>
<evidence type="ECO:0000313" key="2">
    <source>
        <dbReference type="EMBL" id="TWP35164.1"/>
    </source>
</evidence>
<dbReference type="InterPro" id="IPR036291">
    <property type="entry name" value="NAD(P)-bd_dom_sf"/>
</dbReference>
<dbReference type="GO" id="GO:0005737">
    <property type="term" value="C:cytoplasm"/>
    <property type="evidence" value="ECO:0007669"/>
    <property type="project" value="TreeGrafter"/>
</dbReference>
<dbReference type="GO" id="GO:0016491">
    <property type="term" value="F:oxidoreductase activity"/>
    <property type="evidence" value="ECO:0007669"/>
    <property type="project" value="UniProtKB-ARBA"/>
</dbReference>
<reference evidence="2 3" key="2">
    <citation type="submission" date="2019-08" db="EMBL/GenBank/DDBJ databases">
        <title>Jejuicoccus antrihumi gen. nov., sp. nov., a new member of the family Dermacoccaceae isolated from a cave.</title>
        <authorList>
            <person name="Schumann P."/>
            <person name="Kim I.S."/>
        </authorList>
    </citation>
    <scope>NUCLEOTIDE SEQUENCE [LARGE SCALE GENOMIC DNA]</scope>
    <source>
        <strain evidence="2 3">C5-26</strain>
    </source>
</reference>
<dbReference type="Pfam" id="PF02423">
    <property type="entry name" value="OCD_Mu_crystall"/>
    <property type="match status" value="1"/>
</dbReference>
<comment type="similarity">
    <text evidence="1">Belongs to the ornithine cyclodeaminase/mu-crystallin family.</text>
</comment>
<name>A0A563DZU9_9MICO</name>